<keyword evidence="3" id="KW-1185">Reference proteome</keyword>
<dbReference type="AlphaFoldDB" id="A0A392MAB0"/>
<organism evidence="2 3">
    <name type="scientific">Trifolium medium</name>
    <dbReference type="NCBI Taxonomy" id="97028"/>
    <lineage>
        <taxon>Eukaryota</taxon>
        <taxon>Viridiplantae</taxon>
        <taxon>Streptophyta</taxon>
        <taxon>Embryophyta</taxon>
        <taxon>Tracheophyta</taxon>
        <taxon>Spermatophyta</taxon>
        <taxon>Magnoliopsida</taxon>
        <taxon>eudicotyledons</taxon>
        <taxon>Gunneridae</taxon>
        <taxon>Pentapetalae</taxon>
        <taxon>rosids</taxon>
        <taxon>fabids</taxon>
        <taxon>Fabales</taxon>
        <taxon>Fabaceae</taxon>
        <taxon>Papilionoideae</taxon>
        <taxon>50 kb inversion clade</taxon>
        <taxon>NPAAA clade</taxon>
        <taxon>Hologalegina</taxon>
        <taxon>IRL clade</taxon>
        <taxon>Trifolieae</taxon>
        <taxon>Trifolium</taxon>
    </lineage>
</organism>
<name>A0A392MAB0_9FABA</name>
<accession>A0A392MAB0</accession>
<evidence type="ECO:0000256" key="1">
    <source>
        <dbReference type="SAM" id="MobiDB-lite"/>
    </source>
</evidence>
<protein>
    <submittedName>
        <fullName evidence="2">Uncharacterized protein</fullName>
    </submittedName>
</protein>
<evidence type="ECO:0000313" key="3">
    <source>
        <dbReference type="Proteomes" id="UP000265520"/>
    </source>
</evidence>
<dbReference type="Proteomes" id="UP000265520">
    <property type="component" value="Unassembled WGS sequence"/>
</dbReference>
<comment type="caution">
    <text evidence="2">The sequence shown here is derived from an EMBL/GenBank/DDBJ whole genome shotgun (WGS) entry which is preliminary data.</text>
</comment>
<dbReference type="EMBL" id="LXQA010006809">
    <property type="protein sequence ID" value="MCH84437.1"/>
    <property type="molecule type" value="Genomic_DNA"/>
</dbReference>
<reference evidence="2 3" key="1">
    <citation type="journal article" date="2018" name="Front. Plant Sci.">
        <title>Red Clover (Trifolium pratense) and Zigzag Clover (T. medium) - A Picture of Genomic Similarities and Differences.</title>
        <authorList>
            <person name="Dluhosova J."/>
            <person name="Istvanek J."/>
            <person name="Nedelnik J."/>
            <person name="Repkova J."/>
        </authorList>
    </citation>
    <scope>NUCLEOTIDE SEQUENCE [LARGE SCALE GENOMIC DNA]</scope>
    <source>
        <strain evidence="3">cv. 10/8</strain>
        <tissue evidence="2">Leaf</tissue>
    </source>
</reference>
<sequence>MSPNSKTCSRRHSAGKQATPMRTAAPFENYFNSAGVVEIDGGEERSIATLTG</sequence>
<feature type="region of interest" description="Disordered" evidence="1">
    <location>
        <begin position="1"/>
        <end position="24"/>
    </location>
</feature>
<gene>
    <name evidence="2" type="ORF">A2U01_0005269</name>
</gene>
<proteinExistence type="predicted"/>
<evidence type="ECO:0000313" key="2">
    <source>
        <dbReference type="EMBL" id="MCH84437.1"/>
    </source>
</evidence>